<reference evidence="3 4" key="1">
    <citation type="journal article" date="2009" name="Science">
        <title>Green evolution and dynamic adaptations revealed by genomes of the marine picoeukaryotes Micromonas.</title>
        <authorList>
            <person name="Worden A.Z."/>
            <person name="Lee J.H."/>
            <person name="Mock T."/>
            <person name="Rouze P."/>
            <person name="Simmons M.P."/>
            <person name="Aerts A.L."/>
            <person name="Allen A.E."/>
            <person name="Cuvelier M.L."/>
            <person name="Derelle E."/>
            <person name="Everett M.V."/>
            <person name="Foulon E."/>
            <person name="Grimwood J."/>
            <person name="Gundlach H."/>
            <person name="Henrissat B."/>
            <person name="Napoli C."/>
            <person name="McDonald S.M."/>
            <person name="Parker M.S."/>
            <person name="Rombauts S."/>
            <person name="Salamov A."/>
            <person name="Von Dassow P."/>
            <person name="Badger J.H."/>
            <person name="Coutinho P.M."/>
            <person name="Demir E."/>
            <person name="Dubchak I."/>
            <person name="Gentemann C."/>
            <person name="Eikrem W."/>
            <person name="Gready J.E."/>
            <person name="John U."/>
            <person name="Lanier W."/>
            <person name="Lindquist E.A."/>
            <person name="Lucas S."/>
            <person name="Mayer K.F."/>
            <person name="Moreau H."/>
            <person name="Not F."/>
            <person name="Otillar R."/>
            <person name="Panaud O."/>
            <person name="Pangilinan J."/>
            <person name="Paulsen I."/>
            <person name="Piegu B."/>
            <person name="Poliakov A."/>
            <person name="Robbens S."/>
            <person name="Schmutz J."/>
            <person name="Toulza E."/>
            <person name="Wyss T."/>
            <person name="Zelensky A."/>
            <person name="Zhou K."/>
            <person name="Armbrust E.V."/>
            <person name="Bhattacharya D."/>
            <person name="Goodenough U.W."/>
            <person name="Van de Peer Y."/>
            <person name="Grigoriev I.V."/>
        </authorList>
    </citation>
    <scope>NUCLEOTIDE SEQUENCE [LARGE SCALE GENOMIC DNA]</scope>
    <source>
        <strain evidence="4">RCC299 / NOUM17</strain>
    </source>
</reference>
<feature type="transmembrane region" description="Helical" evidence="2">
    <location>
        <begin position="620"/>
        <end position="642"/>
    </location>
</feature>
<feature type="transmembrane region" description="Helical" evidence="2">
    <location>
        <begin position="232"/>
        <end position="252"/>
    </location>
</feature>
<gene>
    <name evidence="3" type="ORF">MICPUN_60602</name>
</gene>
<feature type="transmembrane region" description="Helical" evidence="2">
    <location>
        <begin position="264"/>
        <end position="284"/>
    </location>
</feature>
<dbReference type="KEGG" id="mis:MICPUN_60602"/>
<dbReference type="Proteomes" id="UP000002009">
    <property type="component" value="Chromosome 8"/>
</dbReference>
<feature type="transmembrane region" description="Helical" evidence="2">
    <location>
        <begin position="724"/>
        <end position="743"/>
    </location>
</feature>
<accession>C1FFR4</accession>
<sequence length="773" mass="86165">MEDSNPNMTPRELWQRAVSKVAAQRIVDDGTQDGAAFARVVKQRTFIRMVNSESAFKAAFGARSLRNSLSLSSKKLVAKEAGDDNFEGIGASSSSVVRPSAGAQFVPEAEDSRADSHAEGNLEKAERVARYVRVEASEEEGCLRVASAYSRRFYLSPNSKFNYSQFFRSFLYEALSFPTLQWIAVLVVETLVFGHTVEEAMYCAGARFFAPIPIIGERMRKAFRQIDKSANLMFVLGPVLFVIPPLAVFADLGETRKYIEPMELLPLLLMVLVQCGVISCKYGILPASYTSDAFGKIYQPMTPEDLNRTLILGAWNDPKNEKHFDLLKMEMENACLEADVDLNHTEINVGSAHAARAIRMRSRGIGERSEKRMNETPETVSGKELMAALVDVHIGRQLPSELMPFIMLISILYGLTGPVMRAWCGVPMFGGTHMSKFAAAGLFIASVMMFMANFSFAATCAWHYRRQYDVMEALSQMVRFPGEPLINFLPPKPKPNSKKGKIAPVKAISGAIIALNSPVPQQGGQPATKAKEDDDEEKESEELRELRRAAKTDEFDVVIDLKDPASCLCWSLVRRSMRHMGSSWARRMNLYSVIFLLAAFFSAGMILGLYFGANRINHRLATAASCYFLAIMVSFLVSLTVYEAAAINEMVPRVRSWLKRESVAIVAQMAYLGNGWGRSGTDDRDKQEAEELRGAYRLIETVEQYIRLEEEESQPVEVFSKIKATPAAVTFVVSSLLSMLLIAMQRGFTMMESEGWSYDGKNGEFAMDPSRQE</sequence>
<dbReference type="AlphaFoldDB" id="C1FFR4"/>
<feature type="region of interest" description="Disordered" evidence="1">
    <location>
        <begin position="517"/>
        <end position="538"/>
    </location>
</feature>
<feature type="transmembrane region" description="Helical" evidence="2">
    <location>
        <begin position="405"/>
        <end position="426"/>
    </location>
</feature>
<name>C1FFR4_MICCC</name>
<feature type="transmembrane region" description="Helical" evidence="2">
    <location>
        <begin position="590"/>
        <end position="613"/>
    </location>
</feature>
<evidence type="ECO:0000256" key="1">
    <source>
        <dbReference type="SAM" id="MobiDB-lite"/>
    </source>
</evidence>
<dbReference type="EMBL" id="CP001575">
    <property type="protein sequence ID" value="ACO69419.1"/>
    <property type="molecule type" value="Genomic_DNA"/>
</dbReference>
<dbReference type="RefSeq" id="XP_002508161.1">
    <property type="nucleotide sequence ID" value="XM_002508115.1"/>
</dbReference>
<proteinExistence type="predicted"/>
<dbReference type="GeneID" id="8245794"/>
<evidence type="ECO:0008006" key="5">
    <source>
        <dbReference type="Google" id="ProtNLM"/>
    </source>
</evidence>
<keyword evidence="4" id="KW-1185">Reference proteome</keyword>
<dbReference type="InParanoid" id="C1FFR4"/>
<feature type="transmembrane region" description="Helical" evidence="2">
    <location>
        <begin position="438"/>
        <end position="464"/>
    </location>
</feature>
<protein>
    <recommendedName>
        <fullName evidence="5">Transmembrane protein</fullName>
    </recommendedName>
</protein>
<keyword evidence="2" id="KW-0472">Membrane</keyword>
<keyword evidence="2" id="KW-1133">Transmembrane helix</keyword>
<organism evidence="3 4">
    <name type="scientific">Micromonas commoda (strain RCC299 / NOUM17 / CCMP2709)</name>
    <name type="common">Picoplanktonic green alga</name>
    <dbReference type="NCBI Taxonomy" id="296587"/>
    <lineage>
        <taxon>Eukaryota</taxon>
        <taxon>Viridiplantae</taxon>
        <taxon>Chlorophyta</taxon>
        <taxon>Mamiellophyceae</taxon>
        <taxon>Mamiellales</taxon>
        <taxon>Mamiellaceae</taxon>
        <taxon>Micromonas</taxon>
    </lineage>
</organism>
<evidence type="ECO:0000313" key="4">
    <source>
        <dbReference type="Proteomes" id="UP000002009"/>
    </source>
</evidence>
<evidence type="ECO:0000256" key="2">
    <source>
        <dbReference type="SAM" id="Phobius"/>
    </source>
</evidence>
<keyword evidence="2" id="KW-0812">Transmembrane</keyword>
<evidence type="ECO:0000313" key="3">
    <source>
        <dbReference type="EMBL" id="ACO69419.1"/>
    </source>
</evidence>